<feature type="coiled-coil region" evidence="1">
    <location>
        <begin position="196"/>
        <end position="326"/>
    </location>
</feature>
<dbReference type="PaxDb" id="55529-EKX48555"/>
<keyword evidence="4" id="KW-1185">Reference proteome</keyword>
<dbReference type="Proteomes" id="UP000011087">
    <property type="component" value="Unassembled WGS sequence"/>
</dbReference>
<reference evidence="2 4" key="1">
    <citation type="journal article" date="2012" name="Nature">
        <title>Algal genomes reveal evolutionary mosaicism and the fate of nucleomorphs.</title>
        <authorList>
            <consortium name="DOE Joint Genome Institute"/>
            <person name="Curtis B.A."/>
            <person name="Tanifuji G."/>
            <person name="Burki F."/>
            <person name="Gruber A."/>
            <person name="Irimia M."/>
            <person name="Maruyama S."/>
            <person name="Arias M.C."/>
            <person name="Ball S.G."/>
            <person name="Gile G.H."/>
            <person name="Hirakawa Y."/>
            <person name="Hopkins J.F."/>
            <person name="Kuo A."/>
            <person name="Rensing S.A."/>
            <person name="Schmutz J."/>
            <person name="Symeonidi A."/>
            <person name="Elias M."/>
            <person name="Eveleigh R.J."/>
            <person name="Herman E.K."/>
            <person name="Klute M.J."/>
            <person name="Nakayama T."/>
            <person name="Obornik M."/>
            <person name="Reyes-Prieto A."/>
            <person name="Armbrust E.V."/>
            <person name="Aves S.J."/>
            <person name="Beiko R.G."/>
            <person name="Coutinho P."/>
            <person name="Dacks J.B."/>
            <person name="Durnford D.G."/>
            <person name="Fast N.M."/>
            <person name="Green B.R."/>
            <person name="Grisdale C.J."/>
            <person name="Hempel F."/>
            <person name="Henrissat B."/>
            <person name="Hoppner M.P."/>
            <person name="Ishida K."/>
            <person name="Kim E."/>
            <person name="Koreny L."/>
            <person name="Kroth P.G."/>
            <person name="Liu Y."/>
            <person name="Malik S.B."/>
            <person name="Maier U.G."/>
            <person name="McRose D."/>
            <person name="Mock T."/>
            <person name="Neilson J.A."/>
            <person name="Onodera N.T."/>
            <person name="Poole A.M."/>
            <person name="Pritham E.J."/>
            <person name="Richards T.A."/>
            <person name="Rocap G."/>
            <person name="Roy S.W."/>
            <person name="Sarai C."/>
            <person name="Schaack S."/>
            <person name="Shirato S."/>
            <person name="Slamovits C.H."/>
            <person name="Spencer D.F."/>
            <person name="Suzuki S."/>
            <person name="Worden A.Z."/>
            <person name="Zauner S."/>
            <person name="Barry K."/>
            <person name="Bell C."/>
            <person name="Bharti A.K."/>
            <person name="Crow J.A."/>
            <person name="Grimwood J."/>
            <person name="Kramer R."/>
            <person name="Lindquist E."/>
            <person name="Lucas S."/>
            <person name="Salamov A."/>
            <person name="McFadden G.I."/>
            <person name="Lane C.E."/>
            <person name="Keeling P.J."/>
            <person name="Gray M.W."/>
            <person name="Grigoriev I.V."/>
            <person name="Archibald J.M."/>
        </authorList>
    </citation>
    <scope>NUCLEOTIDE SEQUENCE</scope>
    <source>
        <strain evidence="2 4">CCMP2712</strain>
    </source>
</reference>
<reference evidence="4" key="2">
    <citation type="submission" date="2012-11" db="EMBL/GenBank/DDBJ databases">
        <authorList>
            <person name="Kuo A."/>
            <person name="Curtis B.A."/>
            <person name="Tanifuji G."/>
            <person name="Burki F."/>
            <person name="Gruber A."/>
            <person name="Irimia M."/>
            <person name="Maruyama S."/>
            <person name="Arias M.C."/>
            <person name="Ball S.G."/>
            <person name="Gile G.H."/>
            <person name="Hirakawa Y."/>
            <person name="Hopkins J.F."/>
            <person name="Rensing S.A."/>
            <person name="Schmutz J."/>
            <person name="Symeonidi A."/>
            <person name="Elias M."/>
            <person name="Eveleigh R.J."/>
            <person name="Herman E.K."/>
            <person name="Klute M.J."/>
            <person name="Nakayama T."/>
            <person name="Obornik M."/>
            <person name="Reyes-Prieto A."/>
            <person name="Armbrust E.V."/>
            <person name="Aves S.J."/>
            <person name="Beiko R.G."/>
            <person name="Coutinho P."/>
            <person name="Dacks J.B."/>
            <person name="Durnford D.G."/>
            <person name="Fast N.M."/>
            <person name="Green B.R."/>
            <person name="Grisdale C."/>
            <person name="Hempe F."/>
            <person name="Henrissat B."/>
            <person name="Hoppner M.P."/>
            <person name="Ishida K.-I."/>
            <person name="Kim E."/>
            <person name="Koreny L."/>
            <person name="Kroth P.G."/>
            <person name="Liu Y."/>
            <person name="Malik S.-B."/>
            <person name="Maier U.G."/>
            <person name="McRose D."/>
            <person name="Mock T."/>
            <person name="Neilson J.A."/>
            <person name="Onodera N.T."/>
            <person name="Poole A.M."/>
            <person name="Pritham E.J."/>
            <person name="Richards T.A."/>
            <person name="Rocap G."/>
            <person name="Roy S.W."/>
            <person name="Sarai C."/>
            <person name="Schaack S."/>
            <person name="Shirato S."/>
            <person name="Slamovits C.H."/>
            <person name="Spencer D.F."/>
            <person name="Suzuki S."/>
            <person name="Worden A.Z."/>
            <person name="Zauner S."/>
            <person name="Barry K."/>
            <person name="Bell C."/>
            <person name="Bharti A.K."/>
            <person name="Crow J.A."/>
            <person name="Grimwood J."/>
            <person name="Kramer R."/>
            <person name="Lindquist E."/>
            <person name="Lucas S."/>
            <person name="Salamov A."/>
            <person name="McFadden G.I."/>
            <person name="Lane C.E."/>
            <person name="Keeling P.J."/>
            <person name="Gray M.W."/>
            <person name="Grigoriev I.V."/>
            <person name="Archibald J.M."/>
        </authorList>
    </citation>
    <scope>NUCLEOTIDE SEQUENCE</scope>
    <source>
        <strain evidence="4">CCMP2712</strain>
    </source>
</reference>
<dbReference type="Gene3D" id="2.60.120.920">
    <property type="match status" value="1"/>
</dbReference>
<evidence type="ECO:0000313" key="3">
    <source>
        <dbReference type="EnsemblProtists" id="EKX48555"/>
    </source>
</evidence>
<proteinExistence type="predicted"/>
<sequence length="412" mass="47617">MCSMHKMIEPDTISTKYLLVSGCTKIMSRARWLEWSDRVLCEDTTVTAIRGGERLAMGHAQIPTAHASLHVRRDMIASWHMKVTKKASNRGAIFIGIESFNKDPGDKMVIGNDWYQESCRDVAFYYSSDGDLCQGDVVVKKTESSYGSGDVIGIQMCDGILTFLKNGDPVGELKGLKEFNQVAVQLRRPGDKVKLIKELVDKAAEKDIEKRKAIEERKKVENQARLQREEELMRKREQERLLKIQKEEEERRQRELEERQRIELEERQRRDAELNKLREAEEERLKKEKQEAERRRIEDLRRAKLAREEAARKQAAEEQIRKVARSRGGYCEDEDPDAPSNQEVQDFLNHCLPLRLLAAKQMGMAALPSYKETPFMNILLTPQQHHAIKKHLTEVKKKSSLERSSIASSSRM</sequence>
<evidence type="ECO:0008006" key="5">
    <source>
        <dbReference type="Google" id="ProtNLM"/>
    </source>
</evidence>
<dbReference type="HOGENOM" id="CLU_668092_0_0_1"/>
<keyword evidence="1" id="KW-0175">Coiled coil</keyword>
<dbReference type="KEGG" id="gtt:GUITHDRAFT_105698"/>
<dbReference type="RefSeq" id="XP_005835535.1">
    <property type="nucleotide sequence ID" value="XM_005835478.1"/>
</dbReference>
<protein>
    <recommendedName>
        <fullName evidence="5">B30.2/SPRY domain-containing protein</fullName>
    </recommendedName>
</protein>
<dbReference type="EnsemblProtists" id="EKX48555">
    <property type="protein sequence ID" value="EKX48555"/>
    <property type="gene ID" value="GUITHDRAFT_105698"/>
</dbReference>
<reference evidence="3" key="3">
    <citation type="submission" date="2016-03" db="UniProtKB">
        <authorList>
            <consortium name="EnsemblProtists"/>
        </authorList>
    </citation>
    <scope>IDENTIFICATION</scope>
</reference>
<dbReference type="InterPro" id="IPR043136">
    <property type="entry name" value="B30.2/SPRY_sf"/>
</dbReference>
<dbReference type="GeneID" id="17305310"/>
<gene>
    <name evidence="2" type="ORF">GUITHDRAFT_105698</name>
</gene>
<name>L1JKD7_GUITC</name>
<evidence type="ECO:0000313" key="4">
    <source>
        <dbReference type="Proteomes" id="UP000011087"/>
    </source>
</evidence>
<organism evidence="2">
    <name type="scientific">Guillardia theta (strain CCMP2712)</name>
    <name type="common">Cryptophyte</name>
    <dbReference type="NCBI Taxonomy" id="905079"/>
    <lineage>
        <taxon>Eukaryota</taxon>
        <taxon>Cryptophyceae</taxon>
        <taxon>Pyrenomonadales</taxon>
        <taxon>Geminigeraceae</taxon>
        <taxon>Guillardia</taxon>
    </lineage>
</organism>
<dbReference type="EMBL" id="JH992985">
    <property type="protein sequence ID" value="EKX48555.1"/>
    <property type="molecule type" value="Genomic_DNA"/>
</dbReference>
<dbReference type="OrthoDB" id="10565862at2759"/>
<evidence type="ECO:0000313" key="2">
    <source>
        <dbReference type="EMBL" id="EKX48555.1"/>
    </source>
</evidence>
<accession>L1JKD7</accession>
<evidence type="ECO:0000256" key="1">
    <source>
        <dbReference type="SAM" id="Coils"/>
    </source>
</evidence>
<dbReference type="AlphaFoldDB" id="L1JKD7"/>